<dbReference type="GO" id="GO:0016020">
    <property type="term" value="C:membrane"/>
    <property type="evidence" value="ECO:0007669"/>
    <property type="project" value="UniProtKB-SubCell"/>
</dbReference>
<dbReference type="PANTHER" id="PTHR10332:SF10">
    <property type="entry name" value="EQUILIBRATIVE NUCLEOSIDE TRANSPORTER 4"/>
    <property type="match status" value="1"/>
</dbReference>
<comment type="subcellular location">
    <subcellularLocation>
        <location evidence="1">Membrane</location>
        <topology evidence="1">Multi-pass membrane protein</topology>
    </subcellularLocation>
</comment>
<dbReference type="EMBL" id="BT067901">
    <property type="protein sequence ID" value="ACN34798.1"/>
    <property type="molecule type" value="mRNA"/>
</dbReference>
<keyword evidence="9" id="KW-0732">Signal</keyword>
<keyword evidence="3" id="KW-0813">Transport</keyword>
<keyword evidence="5 8" id="KW-1133">Transmembrane helix</keyword>
<organism evidence="10">
    <name type="scientific">Zea mays</name>
    <name type="common">Maize</name>
    <dbReference type="NCBI Taxonomy" id="4577"/>
    <lineage>
        <taxon>Eukaryota</taxon>
        <taxon>Viridiplantae</taxon>
        <taxon>Streptophyta</taxon>
        <taxon>Embryophyta</taxon>
        <taxon>Tracheophyta</taxon>
        <taxon>Spermatophyta</taxon>
        <taxon>Magnoliopsida</taxon>
        <taxon>Liliopsida</taxon>
        <taxon>Poales</taxon>
        <taxon>Poaceae</taxon>
        <taxon>PACMAD clade</taxon>
        <taxon>Panicoideae</taxon>
        <taxon>Andropogonodae</taxon>
        <taxon>Andropogoneae</taxon>
        <taxon>Tripsacinae</taxon>
        <taxon>Zea</taxon>
    </lineage>
</organism>
<evidence type="ECO:0000256" key="8">
    <source>
        <dbReference type="SAM" id="Phobius"/>
    </source>
</evidence>
<reference evidence="10" key="1">
    <citation type="journal article" date="2009" name="PLoS Genet.">
        <title>Sequencing, mapping, and analysis of 27,455 maize full-length cDNAs.</title>
        <authorList>
            <person name="Soderlund C."/>
            <person name="Descour A."/>
            <person name="Kudrna D."/>
            <person name="Bomhoff M."/>
            <person name="Boyd L."/>
            <person name="Currie J."/>
            <person name="Angelova A."/>
            <person name="Collura K."/>
            <person name="Wissotski M."/>
            <person name="Ashley E."/>
            <person name="Morrow D."/>
            <person name="Fernandes J."/>
            <person name="Walbot V."/>
            <person name="Yu Y."/>
        </authorList>
    </citation>
    <scope>NUCLEOTIDE SEQUENCE</scope>
    <source>
        <strain evidence="10">B73</strain>
    </source>
</reference>
<dbReference type="PANTHER" id="PTHR10332">
    <property type="entry name" value="EQUILIBRATIVE NUCLEOSIDE TRANSPORTER"/>
    <property type="match status" value="1"/>
</dbReference>
<feature type="compositionally biased region" description="Basic residues" evidence="7">
    <location>
        <begin position="140"/>
        <end position="153"/>
    </location>
</feature>
<sequence>MVSALLPLLVIVLFFPKSSAPIRINTGLTLFTLTLVLVPAMDLIYVKGRAGLYGAFDVTVAATALCGVADALVQGGVIGFAGELPERYMQAVVAGTAASVHISAWTSFCRSACLGTESLHQGTVPTGRERAKAKRDPLLRGRHSPHGHLHRVLQRGGQAPGRDILQEHEEEGAESGGRRRHDGPRVEVDAVEHRRDREVVRDRSGAHLRRHALHLPRVHHGGRALRGARGLVPHHPHHRLQRVRPRRQGPARCLPPPEWQRRHRGVLCEAPVLPALLRLPARAELFPHRDPRHRADVPPGAH</sequence>
<evidence type="ECO:0000256" key="9">
    <source>
        <dbReference type="SAM" id="SignalP"/>
    </source>
</evidence>
<comment type="similarity">
    <text evidence="2">Belongs to the SLC29A/ENT transporter (TC 2.A.57) family.</text>
</comment>
<feature type="transmembrane region" description="Helical" evidence="8">
    <location>
        <begin position="29"/>
        <end position="46"/>
    </location>
</feature>
<evidence type="ECO:0000256" key="6">
    <source>
        <dbReference type="ARBA" id="ARBA00023136"/>
    </source>
</evidence>
<feature type="compositionally biased region" description="Basic and acidic residues" evidence="7">
    <location>
        <begin position="127"/>
        <end position="139"/>
    </location>
</feature>
<proteinExistence type="evidence at transcript level"/>
<feature type="signal peptide" evidence="9">
    <location>
        <begin position="1"/>
        <end position="20"/>
    </location>
</feature>
<dbReference type="GO" id="GO:0005337">
    <property type="term" value="F:nucleoside transmembrane transporter activity"/>
    <property type="evidence" value="ECO:0007669"/>
    <property type="project" value="InterPro"/>
</dbReference>
<evidence type="ECO:0000256" key="4">
    <source>
        <dbReference type="ARBA" id="ARBA00022692"/>
    </source>
</evidence>
<dbReference type="Pfam" id="PF01733">
    <property type="entry name" value="Nucleoside_tran"/>
    <property type="match status" value="1"/>
</dbReference>
<keyword evidence="6 8" id="KW-0472">Membrane</keyword>
<dbReference type="ExpressionAtlas" id="C0PHY2">
    <property type="expression patterns" value="differential"/>
</dbReference>
<dbReference type="InterPro" id="IPR002259">
    <property type="entry name" value="Eqnu_transpt"/>
</dbReference>
<evidence type="ECO:0000256" key="2">
    <source>
        <dbReference type="ARBA" id="ARBA00007965"/>
    </source>
</evidence>
<protein>
    <submittedName>
        <fullName evidence="10">Uncharacterized protein</fullName>
    </submittedName>
</protein>
<keyword evidence="4 8" id="KW-0812">Transmembrane</keyword>
<evidence type="ECO:0000256" key="5">
    <source>
        <dbReference type="ARBA" id="ARBA00022989"/>
    </source>
</evidence>
<evidence type="ECO:0000256" key="3">
    <source>
        <dbReference type="ARBA" id="ARBA00022448"/>
    </source>
</evidence>
<feature type="region of interest" description="Disordered" evidence="7">
    <location>
        <begin position="121"/>
        <end position="160"/>
    </location>
</feature>
<evidence type="ECO:0000256" key="1">
    <source>
        <dbReference type="ARBA" id="ARBA00004141"/>
    </source>
</evidence>
<dbReference type="AlphaFoldDB" id="C0PHY2"/>
<feature type="chain" id="PRO_5002901769" evidence="9">
    <location>
        <begin position="21"/>
        <end position="302"/>
    </location>
</feature>
<accession>C0PHY2</accession>
<evidence type="ECO:0000256" key="7">
    <source>
        <dbReference type="SAM" id="MobiDB-lite"/>
    </source>
</evidence>
<name>C0PHY2_MAIZE</name>
<evidence type="ECO:0000313" key="10">
    <source>
        <dbReference type="EMBL" id="ACN34798.1"/>
    </source>
</evidence>